<gene>
    <name evidence="2" type="ORF">D0Y65_051862</name>
</gene>
<sequence>MNASVSVNSPSADKGATKTVLKCFEGLLMVRNKVIKGKGAWYWTYLEPLLVHNIEMGLPKALKEFLSEWVYESCAAVSFSS</sequence>
<name>A0A445FIB0_GLYSO</name>
<keyword evidence="3" id="KW-1185">Reference proteome</keyword>
<dbReference type="InterPro" id="IPR058269">
    <property type="entry name" value="DUF7963"/>
</dbReference>
<organism evidence="2 3">
    <name type="scientific">Glycine soja</name>
    <name type="common">Wild soybean</name>
    <dbReference type="NCBI Taxonomy" id="3848"/>
    <lineage>
        <taxon>Eukaryota</taxon>
        <taxon>Viridiplantae</taxon>
        <taxon>Streptophyta</taxon>
        <taxon>Embryophyta</taxon>
        <taxon>Tracheophyta</taxon>
        <taxon>Spermatophyta</taxon>
        <taxon>Magnoliopsida</taxon>
        <taxon>eudicotyledons</taxon>
        <taxon>Gunneridae</taxon>
        <taxon>Pentapetalae</taxon>
        <taxon>rosids</taxon>
        <taxon>fabids</taxon>
        <taxon>Fabales</taxon>
        <taxon>Fabaceae</taxon>
        <taxon>Papilionoideae</taxon>
        <taxon>50 kb inversion clade</taxon>
        <taxon>NPAAA clade</taxon>
        <taxon>indigoferoid/millettioid clade</taxon>
        <taxon>Phaseoleae</taxon>
        <taxon>Glycine</taxon>
        <taxon>Glycine subgen. Soja</taxon>
    </lineage>
</organism>
<feature type="domain" description="DUF7963" evidence="1">
    <location>
        <begin position="13"/>
        <end position="63"/>
    </location>
</feature>
<comment type="caution">
    <text evidence="2">The sequence shown here is derived from an EMBL/GenBank/DDBJ whole genome shotgun (WGS) entry which is preliminary data.</text>
</comment>
<accession>A0A445FIB0</accession>
<dbReference type="Pfam" id="PF25908">
    <property type="entry name" value="DUF7963"/>
    <property type="match status" value="1"/>
</dbReference>
<dbReference type="Proteomes" id="UP000289340">
    <property type="component" value="Chromosome 19"/>
</dbReference>
<protein>
    <recommendedName>
        <fullName evidence="1">DUF7963 domain-containing protein</fullName>
    </recommendedName>
</protein>
<dbReference type="EMBL" id="QZWG01000019">
    <property type="protein sequence ID" value="RZB48560.1"/>
    <property type="molecule type" value="Genomic_DNA"/>
</dbReference>
<reference evidence="2 3" key="1">
    <citation type="submission" date="2018-09" db="EMBL/GenBank/DDBJ databases">
        <title>A high-quality reference genome of wild soybean provides a powerful tool to mine soybean genomes.</title>
        <authorList>
            <person name="Xie M."/>
            <person name="Chung C.Y.L."/>
            <person name="Li M.-W."/>
            <person name="Wong F.-L."/>
            <person name="Chan T.-F."/>
            <person name="Lam H.-M."/>
        </authorList>
    </citation>
    <scope>NUCLEOTIDE SEQUENCE [LARGE SCALE GENOMIC DNA]</scope>
    <source>
        <strain evidence="3">cv. W05</strain>
        <tissue evidence="2">Hypocotyl of etiolated seedlings</tissue>
    </source>
</reference>
<evidence type="ECO:0000313" key="3">
    <source>
        <dbReference type="Proteomes" id="UP000289340"/>
    </source>
</evidence>
<evidence type="ECO:0000259" key="1">
    <source>
        <dbReference type="Pfam" id="PF25908"/>
    </source>
</evidence>
<evidence type="ECO:0000313" key="2">
    <source>
        <dbReference type="EMBL" id="RZB48560.1"/>
    </source>
</evidence>
<dbReference type="AlphaFoldDB" id="A0A445FIB0"/>
<proteinExistence type="predicted"/>